<dbReference type="EMBL" id="JBIRYO010000025">
    <property type="protein sequence ID" value="MFI2477517.1"/>
    <property type="molecule type" value="Genomic_DNA"/>
</dbReference>
<protein>
    <recommendedName>
        <fullName evidence="3">Phosphotransferase family enzyme</fullName>
    </recommendedName>
</protein>
<dbReference type="Proteomes" id="UP001611415">
    <property type="component" value="Unassembled WGS sequence"/>
</dbReference>
<name>A0ABW7X8Q4_9NOCA</name>
<organism evidence="1 2">
    <name type="scientific">Nocardia xishanensis</name>
    <dbReference type="NCBI Taxonomy" id="238964"/>
    <lineage>
        <taxon>Bacteria</taxon>
        <taxon>Bacillati</taxon>
        <taxon>Actinomycetota</taxon>
        <taxon>Actinomycetes</taxon>
        <taxon>Mycobacteriales</taxon>
        <taxon>Nocardiaceae</taxon>
        <taxon>Nocardia</taxon>
    </lineage>
</organism>
<evidence type="ECO:0000313" key="1">
    <source>
        <dbReference type="EMBL" id="MFI2477517.1"/>
    </source>
</evidence>
<dbReference type="SUPFAM" id="SSF56112">
    <property type="entry name" value="Protein kinase-like (PK-like)"/>
    <property type="match status" value="1"/>
</dbReference>
<evidence type="ECO:0008006" key="3">
    <source>
        <dbReference type="Google" id="ProtNLM"/>
    </source>
</evidence>
<sequence>MDGNDNSANRILWSELPDVVRAEVEDRLGARVRAATTQPGGFSHGLAARLEIGDGRDVFAKAIPTEDGLAAMYRTELETAARLPPTVPTPALRFGLDTHGWLVAVFDYVPGRHPRIDRPDELSAVLATVEQLTIALTPCPLPDLPTITQNYGPQLQGWQKFAELSGRDVRSTGARGRAPLRGAASVAFPEPAGEVAG</sequence>
<dbReference type="InterPro" id="IPR011009">
    <property type="entry name" value="Kinase-like_dom_sf"/>
</dbReference>
<proteinExistence type="predicted"/>
<dbReference type="RefSeq" id="WP_397094861.1">
    <property type="nucleotide sequence ID" value="NZ_JBIRYO010000025.1"/>
</dbReference>
<gene>
    <name evidence="1" type="ORF">ACH49W_29430</name>
</gene>
<evidence type="ECO:0000313" key="2">
    <source>
        <dbReference type="Proteomes" id="UP001611415"/>
    </source>
</evidence>
<keyword evidence="2" id="KW-1185">Reference proteome</keyword>
<reference evidence="1 2" key="1">
    <citation type="submission" date="2024-10" db="EMBL/GenBank/DDBJ databases">
        <title>The Natural Products Discovery Center: Release of the First 8490 Sequenced Strains for Exploring Actinobacteria Biosynthetic Diversity.</title>
        <authorList>
            <person name="Kalkreuter E."/>
            <person name="Kautsar S.A."/>
            <person name="Yang D."/>
            <person name="Bader C.D."/>
            <person name="Teijaro C.N."/>
            <person name="Fluegel L."/>
            <person name="Davis C.M."/>
            <person name="Simpson J.R."/>
            <person name="Lauterbach L."/>
            <person name="Steele A.D."/>
            <person name="Gui C."/>
            <person name="Meng S."/>
            <person name="Li G."/>
            <person name="Viehrig K."/>
            <person name="Ye F."/>
            <person name="Su P."/>
            <person name="Kiefer A.F."/>
            <person name="Nichols A."/>
            <person name="Cepeda A.J."/>
            <person name="Yan W."/>
            <person name="Fan B."/>
            <person name="Jiang Y."/>
            <person name="Adhikari A."/>
            <person name="Zheng C.-J."/>
            <person name="Schuster L."/>
            <person name="Cowan T.M."/>
            <person name="Smanski M.J."/>
            <person name="Chevrette M.G."/>
            <person name="De Carvalho L.P.S."/>
            <person name="Shen B."/>
        </authorList>
    </citation>
    <scope>NUCLEOTIDE SEQUENCE [LARGE SCALE GENOMIC DNA]</scope>
    <source>
        <strain evidence="1 2">NPDC019275</strain>
    </source>
</reference>
<accession>A0ABW7X8Q4</accession>
<comment type="caution">
    <text evidence="1">The sequence shown here is derived from an EMBL/GenBank/DDBJ whole genome shotgun (WGS) entry which is preliminary data.</text>
</comment>